<proteinExistence type="predicted"/>
<keyword evidence="2" id="KW-0560">Oxidoreductase</keyword>
<dbReference type="GO" id="GO:0018577">
    <property type="term" value="F:catechol 2,3-dioxygenase activity"/>
    <property type="evidence" value="ECO:0007669"/>
    <property type="project" value="UniProtKB-EC"/>
</dbReference>
<accession>A0ABU0AGZ7</accession>
<dbReference type="Proteomes" id="UP001238088">
    <property type="component" value="Unassembled WGS sequence"/>
</dbReference>
<dbReference type="PANTHER" id="PTHR43279:SF1">
    <property type="entry name" value="CATECHOL-2,3-DIOXYGENASE"/>
    <property type="match status" value="1"/>
</dbReference>
<dbReference type="InterPro" id="IPR037523">
    <property type="entry name" value="VOC_core"/>
</dbReference>
<comment type="caution">
    <text evidence="2">The sequence shown here is derived from an EMBL/GenBank/DDBJ whole genome shotgun (WGS) entry which is preliminary data.</text>
</comment>
<name>A0ABU0AGZ7_9BACI</name>
<feature type="domain" description="VOC" evidence="1">
    <location>
        <begin position="169"/>
        <end position="284"/>
    </location>
</feature>
<dbReference type="EMBL" id="JAUSUB010000009">
    <property type="protein sequence ID" value="MDQ0270534.1"/>
    <property type="molecule type" value="Genomic_DNA"/>
</dbReference>
<dbReference type="CDD" id="cd16359">
    <property type="entry name" value="VOC_BsCatE_like_C"/>
    <property type="match status" value="1"/>
</dbReference>
<dbReference type="PANTHER" id="PTHR43279">
    <property type="entry name" value="CATECHOL-2,3-DIOXYGENASE"/>
    <property type="match status" value="1"/>
</dbReference>
<reference evidence="2 3" key="1">
    <citation type="submission" date="2023-07" db="EMBL/GenBank/DDBJ databases">
        <title>Genomic Encyclopedia of Type Strains, Phase IV (KMG-IV): sequencing the most valuable type-strain genomes for metagenomic binning, comparative biology and taxonomic classification.</title>
        <authorList>
            <person name="Goeker M."/>
        </authorList>
    </citation>
    <scope>NUCLEOTIDE SEQUENCE [LARGE SCALE GENOMIC DNA]</scope>
    <source>
        <strain evidence="2 3">DSM 23494</strain>
    </source>
</reference>
<keyword evidence="3" id="KW-1185">Reference proteome</keyword>
<dbReference type="CDD" id="cd07255">
    <property type="entry name" value="VOC_BsCatE_like_N"/>
    <property type="match status" value="1"/>
</dbReference>
<dbReference type="Pfam" id="PF00903">
    <property type="entry name" value="Glyoxalase"/>
    <property type="match status" value="2"/>
</dbReference>
<gene>
    <name evidence="2" type="ORF">J2S17_002409</name>
</gene>
<dbReference type="PROSITE" id="PS51819">
    <property type="entry name" value="VOC"/>
    <property type="match status" value="2"/>
</dbReference>
<dbReference type="SUPFAM" id="SSF54593">
    <property type="entry name" value="Glyoxalase/Bleomycin resistance protein/Dihydroxybiphenyl dioxygenase"/>
    <property type="match status" value="2"/>
</dbReference>
<dbReference type="Gene3D" id="3.10.180.10">
    <property type="entry name" value="2,3-Dihydroxybiphenyl 1,2-Dioxygenase, domain 1"/>
    <property type="match status" value="2"/>
</dbReference>
<protein>
    <submittedName>
        <fullName evidence="2">Catechol 2,3-dioxygenase</fullName>
        <ecNumber evidence="2">1.13.11.2</ecNumber>
    </submittedName>
</protein>
<dbReference type="EC" id="1.13.11.2" evidence="2"/>
<dbReference type="RefSeq" id="WP_307475044.1">
    <property type="nucleotide sequence ID" value="NZ_JAUSUB010000009.1"/>
</dbReference>
<evidence type="ECO:0000313" key="3">
    <source>
        <dbReference type="Proteomes" id="UP001238088"/>
    </source>
</evidence>
<dbReference type="InterPro" id="IPR029068">
    <property type="entry name" value="Glyas_Bleomycin-R_OHBP_Dase"/>
</dbReference>
<evidence type="ECO:0000259" key="1">
    <source>
        <dbReference type="PROSITE" id="PS51819"/>
    </source>
</evidence>
<feature type="domain" description="VOC" evidence="1">
    <location>
        <begin position="10"/>
        <end position="127"/>
    </location>
</feature>
<organism evidence="2 3">
    <name type="scientific">Cytobacillus purgationiresistens</name>
    <dbReference type="NCBI Taxonomy" id="863449"/>
    <lineage>
        <taxon>Bacteria</taxon>
        <taxon>Bacillati</taxon>
        <taxon>Bacillota</taxon>
        <taxon>Bacilli</taxon>
        <taxon>Bacillales</taxon>
        <taxon>Bacillaceae</taxon>
        <taxon>Cytobacillus</taxon>
    </lineage>
</organism>
<sequence length="284" mass="31824">MSFHAKPNIFVNQVELKVEDLQRSLDFYQNTIGFKVLEKTDRTASLTADGAHPLLTIEQPEDIKAKEPRRTGLYHYALLLPTRAHLAKIIRHFIKTGYPLQGASDHDVSEALYLADPDGNGIEIYTDRPSSKWEWKGKEVVMGTNALDVQSIMDEWDGRPWEGLPAETVMGHIHLHVNNIEEAKHFYRNGLGFDIVNNYGNQALFISTGKYHHHIGLNIWNGIGAPPPSENSAGMQSFTLVFPYQTVLDRIISQLESVGASIAKEDGVQTVQDPSGNKIRLIVE</sequence>
<evidence type="ECO:0000313" key="2">
    <source>
        <dbReference type="EMBL" id="MDQ0270534.1"/>
    </source>
</evidence>
<dbReference type="InterPro" id="IPR004360">
    <property type="entry name" value="Glyas_Fos-R_dOase_dom"/>
</dbReference>